<feature type="compositionally biased region" description="Low complexity" evidence="1">
    <location>
        <begin position="68"/>
        <end position="88"/>
    </location>
</feature>
<name>A0AA37QD47_9BACT</name>
<evidence type="ECO:0000313" key="3">
    <source>
        <dbReference type="Proteomes" id="UP001161325"/>
    </source>
</evidence>
<dbReference type="Proteomes" id="UP001161325">
    <property type="component" value="Unassembled WGS sequence"/>
</dbReference>
<protein>
    <recommendedName>
        <fullName evidence="4">Periplasmic heavy metal sensor</fullName>
    </recommendedName>
</protein>
<dbReference type="AlphaFoldDB" id="A0AA37QD47"/>
<feature type="region of interest" description="Disordered" evidence="1">
    <location>
        <begin position="68"/>
        <end position="90"/>
    </location>
</feature>
<dbReference type="GO" id="GO:0042597">
    <property type="term" value="C:periplasmic space"/>
    <property type="evidence" value="ECO:0007669"/>
    <property type="project" value="InterPro"/>
</dbReference>
<feature type="compositionally biased region" description="Basic and acidic residues" evidence="1">
    <location>
        <begin position="138"/>
        <end position="153"/>
    </location>
</feature>
<accession>A0AA37QD47</accession>
<dbReference type="Pfam" id="PF07813">
    <property type="entry name" value="LTXXQ"/>
    <property type="match status" value="1"/>
</dbReference>
<evidence type="ECO:0000256" key="1">
    <source>
        <dbReference type="SAM" id="MobiDB-lite"/>
    </source>
</evidence>
<proteinExistence type="predicted"/>
<feature type="region of interest" description="Disordered" evidence="1">
    <location>
        <begin position="201"/>
        <end position="238"/>
    </location>
</feature>
<organism evidence="2 3">
    <name type="scientific">Roseisolibacter agri</name>
    <dbReference type="NCBI Taxonomy" id="2014610"/>
    <lineage>
        <taxon>Bacteria</taxon>
        <taxon>Pseudomonadati</taxon>
        <taxon>Gemmatimonadota</taxon>
        <taxon>Gemmatimonadia</taxon>
        <taxon>Gemmatimonadales</taxon>
        <taxon>Gemmatimonadaceae</taxon>
        <taxon>Roseisolibacter</taxon>
    </lineage>
</organism>
<dbReference type="InterPro" id="IPR012899">
    <property type="entry name" value="LTXXQ"/>
</dbReference>
<reference evidence="2" key="1">
    <citation type="submission" date="2022-08" db="EMBL/GenBank/DDBJ databases">
        <title>Draft genome sequencing of Roseisolibacter agri AW1220.</title>
        <authorList>
            <person name="Tobiishi Y."/>
            <person name="Tonouchi A."/>
        </authorList>
    </citation>
    <scope>NUCLEOTIDE SEQUENCE</scope>
    <source>
        <strain evidence="2">AW1220</strain>
    </source>
</reference>
<dbReference type="EMBL" id="BRXS01000001">
    <property type="protein sequence ID" value="GLC24120.1"/>
    <property type="molecule type" value="Genomic_DNA"/>
</dbReference>
<dbReference type="Gene3D" id="1.20.120.1490">
    <property type="match status" value="1"/>
</dbReference>
<gene>
    <name evidence="2" type="ORF">rosag_06330</name>
</gene>
<sequence length="238" mass="25971">MVRARPAMYPSGAMTGRDWRSTRAALSGGADLRPVSPGQEQSAMRSLALRALSLGTALTLGAAVLSAQAPAQRPQPRRGAQQQPQAAGDRVGRAAGLLFRDITLTDAQRTRVREVQQRYAEQRRELASEARAMAPKRARSDSAARGERQRPDSATRVATRAQREQLRARMQQLTDRQFADLRTVLEPSQQAAFDRNVSELKQRMAQRGQARGDRGVRGPKARFGGAAVRPGAALRRGA</sequence>
<keyword evidence="3" id="KW-1185">Reference proteome</keyword>
<evidence type="ECO:0008006" key="4">
    <source>
        <dbReference type="Google" id="ProtNLM"/>
    </source>
</evidence>
<evidence type="ECO:0000313" key="2">
    <source>
        <dbReference type="EMBL" id="GLC24120.1"/>
    </source>
</evidence>
<comment type="caution">
    <text evidence="2">The sequence shown here is derived from an EMBL/GenBank/DDBJ whole genome shotgun (WGS) entry which is preliminary data.</text>
</comment>
<feature type="region of interest" description="Disordered" evidence="1">
    <location>
        <begin position="123"/>
        <end position="158"/>
    </location>
</feature>